<dbReference type="InterPro" id="IPR036291">
    <property type="entry name" value="NAD(P)-bd_dom_sf"/>
</dbReference>
<proteinExistence type="inferred from homology"/>
<dbReference type="Gene3D" id="3.40.50.720">
    <property type="entry name" value="NAD(P)-binding Rossmann-like Domain"/>
    <property type="match status" value="1"/>
</dbReference>
<dbReference type="PRINTS" id="PR00081">
    <property type="entry name" value="GDHRDH"/>
</dbReference>
<evidence type="ECO:0000313" key="3">
    <source>
        <dbReference type="Proteomes" id="UP000192277"/>
    </source>
</evidence>
<dbReference type="Pfam" id="PF13561">
    <property type="entry name" value="adh_short_C2"/>
    <property type="match status" value="1"/>
</dbReference>
<reference evidence="2 3" key="1">
    <citation type="submission" date="2016-04" db="EMBL/GenBank/DDBJ databases">
        <authorList>
            <person name="Chen L."/>
            <person name="Zhuang W."/>
            <person name="Wang G."/>
        </authorList>
    </citation>
    <scope>NUCLEOTIDE SEQUENCE [LARGE SCALE GENOMIC DNA]</scope>
    <source>
        <strain evidence="3">GR20</strain>
    </source>
</reference>
<accession>A0ABX3NYG0</accession>
<dbReference type="PANTHER" id="PTHR42879">
    <property type="entry name" value="3-OXOACYL-(ACYL-CARRIER-PROTEIN) REDUCTASE"/>
    <property type="match status" value="1"/>
</dbReference>
<gene>
    <name evidence="2" type="ORF">A4D02_27735</name>
</gene>
<dbReference type="Proteomes" id="UP000192277">
    <property type="component" value="Unassembled WGS sequence"/>
</dbReference>
<dbReference type="EMBL" id="LWBO01000009">
    <property type="protein sequence ID" value="OQP49871.1"/>
    <property type="molecule type" value="Genomic_DNA"/>
</dbReference>
<comment type="similarity">
    <text evidence="1">Belongs to the short-chain dehydrogenases/reductases (SDR) family.</text>
</comment>
<dbReference type="SUPFAM" id="SSF51735">
    <property type="entry name" value="NAD(P)-binding Rossmann-fold domains"/>
    <property type="match status" value="1"/>
</dbReference>
<evidence type="ECO:0000313" key="2">
    <source>
        <dbReference type="EMBL" id="OQP49871.1"/>
    </source>
</evidence>
<dbReference type="InterPro" id="IPR050259">
    <property type="entry name" value="SDR"/>
</dbReference>
<comment type="caution">
    <text evidence="2">The sequence shown here is derived from an EMBL/GenBank/DDBJ whole genome shotgun (WGS) entry which is preliminary data.</text>
</comment>
<organism evidence="2 3">
    <name type="scientific">Niastella koreensis</name>
    <dbReference type="NCBI Taxonomy" id="354356"/>
    <lineage>
        <taxon>Bacteria</taxon>
        <taxon>Pseudomonadati</taxon>
        <taxon>Bacteroidota</taxon>
        <taxon>Chitinophagia</taxon>
        <taxon>Chitinophagales</taxon>
        <taxon>Chitinophagaceae</taxon>
        <taxon>Niastella</taxon>
    </lineage>
</organism>
<dbReference type="PANTHER" id="PTHR42879:SF2">
    <property type="entry name" value="3-OXOACYL-[ACYL-CARRIER-PROTEIN] REDUCTASE FABG"/>
    <property type="match status" value="1"/>
</dbReference>
<dbReference type="RefSeq" id="WP_049815539.1">
    <property type="nucleotide sequence ID" value="NZ_LWBO01000009.1"/>
</dbReference>
<dbReference type="InterPro" id="IPR002347">
    <property type="entry name" value="SDR_fam"/>
</dbReference>
<protein>
    <submittedName>
        <fullName evidence="2">Uncharacterized protein</fullName>
    </submittedName>
</protein>
<evidence type="ECO:0000256" key="1">
    <source>
        <dbReference type="ARBA" id="ARBA00006484"/>
    </source>
</evidence>
<name>A0ABX3NYG0_9BACT</name>
<keyword evidence="3" id="KW-1185">Reference proteome</keyword>
<sequence length="98" mass="10544">MAVSELKYNDFTAIEGFSCGLAWDFAPRNITVNTIEPGFIDTDMMPADPAVREAFIKAIPLKRLGKPEEFASLVNFLAGPESGYKTGSNMAIDGGILA</sequence>